<keyword evidence="4 6" id="KW-0067">ATP-binding</keyword>
<dbReference type="GO" id="GO:0005524">
    <property type="term" value="F:ATP binding"/>
    <property type="evidence" value="ECO:0007669"/>
    <property type="project" value="UniProtKB-KW"/>
</dbReference>
<dbReference type="SUPFAM" id="SSF52540">
    <property type="entry name" value="P-loop containing nucleoside triphosphate hydrolases"/>
    <property type="match status" value="1"/>
</dbReference>
<dbReference type="PROSITE" id="PS50893">
    <property type="entry name" value="ABC_TRANSPORTER_2"/>
    <property type="match status" value="1"/>
</dbReference>
<feature type="domain" description="ABC transporter" evidence="5">
    <location>
        <begin position="6"/>
        <end position="237"/>
    </location>
</feature>
<evidence type="ECO:0000313" key="6">
    <source>
        <dbReference type="EMBL" id="PCI95532.1"/>
    </source>
</evidence>
<evidence type="ECO:0000313" key="7">
    <source>
        <dbReference type="Proteomes" id="UP000217838"/>
    </source>
</evidence>
<dbReference type="PROSITE" id="PS00211">
    <property type="entry name" value="ABC_TRANSPORTER_1"/>
    <property type="match status" value="1"/>
</dbReference>
<protein>
    <submittedName>
        <fullName evidence="6">Zinc ABC transporter ATP-binding protein</fullName>
    </submittedName>
</protein>
<keyword evidence="2" id="KW-0813">Transport</keyword>
<reference evidence="7" key="1">
    <citation type="submission" date="2017-08" db="EMBL/GenBank/DDBJ databases">
        <title>A dynamic microbial community with high functional redundancy inhabits the cold, oxic subseafloor aquifer.</title>
        <authorList>
            <person name="Tully B.J."/>
            <person name="Wheat C.G."/>
            <person name="Glazer B.T."/>
            <person name="Huber J.A."/>
        </authorList>
    </citation>
    <scope>NUCLEOTIDE SEQUENCE [LARGE SCALE GENOMIC DNA]</scope>
</reference>
<dbReference type="InterPro" id="IPR003593">
    <property type="entry name" value="AAA+_ATPase"/>
</dbReference>
<dbReference type="SMART" id="SM00382">
    <property type="entry name" value="AAA"/>
    <property type="match status" value="1"/>
</dbReference>
<dbReference type="Gene3D" id="3.40.50.300">
    <property type="entry name" value="P-loop containing nucleotide triphosphate hydrolases"/>
    <property type="match status" value="1"/>
</dbReference>
<dbReference type="InterPro" id="IPR003439">
    <property type="entry name" value="ABC_transporter-like_ATP-bd"/>
</dbReference>
<evidence type="ECO:0000259" key="5">
    <source>
        <dbReference type="PROSITE" id="PS50893"/>
    </source>
</evidence>
<dbReference type="PANTHER" id="PTHR42734">
    <property type="entry name" value="METAL TRANSPORT SYSTEM ATP-BINDING PROTEIN TM_0124-RELATED"/>
    <property type="match status" value="1"/>
</dbReference>
<evidence type="ECO:0000256" key="3">
    <source>
        <dbReference type="ARBA" id="ARBA00022741"/>
    </source>
</evidence>
<sequence length="245" mass="27237">MKNTVLDLQEIDFSYTKEPCINKACLKIFQNQFVGVIGPNGSGKTTLLKLMMGLLEPTKGEILLFDKAPKKSFSKIGYVPQVRIYDQKFPISVLDVVLMGALSKLTISGKFPKEIKEKAFSLMDTIGLTSIQDQCFGTLSGGQAQRVLIARAILNDPEILFLDEPTFGLDVETQSLIVDLLVKLKQSMTIVMVTHHLQSFIKHLDTVFCVQQEVTELKPEEVCEHFALGVYHSPLINKKGDPGCC</sequence>
<comment type="similarity">
    <text evidence="1">Belongs to the ABC transporter superfamily.</text>
</comment>
<dbReference type="CDD" id="cd03235">
    <property type="entry name" value="ABC_Metallic_Cations"/>
    <property type="match status" value="1"/>
</dbReference>
<comment type="caution">
    <text evidence="6">The sequence shown here is derived from an EMBL/GenBank/DDBJ whole genome shotgun (WGS) entry which is preliminary data.</text>
</comment>
<evidence type="ECO:0000256" key="4">
    <source>
        <dbReference type="ARBA" id="ARBA00022840"/>
    </source>
</evidence>
<gene>
    <name evidence="6" type="ORF">COB11_01995</name>
</gene>
<proteinExistence type="inferred from homology"/>
<name>A0A2A4YKY6_UNCAE</name>
<dbReference type="InterPro" id="IPR050153">
    <property type="entry name" value="Metal_Ion_Import_ABC"/>
</dbReference>
<dbReference type="PANTHER" id="PTHR42734:SF17">
    <property type="entry name" value="METAL TRANSPORT SYSTEM ATP-BINDING PROTEIN TM_0124-RELATED"/>
    <property type="match status" value="1"/>
</dbReference>
<dbReference type="Pfam" id="PF00005">
    <property type="entry name" value="ABC_tran"/>
    <property type="match status" value="1"/>
</dbReference>
<dbReference type="AlphaFoldDB" id="A0A2A4YKY6"/>
<accession>A0A2A4YKY6</accession>
<dbReference type="InterPro" id="IPR017871">
    <property type="entry name" value="ABC_transporter-like_CS"/>
</dbReference>
<dbReference type="InterPro" id="IPR027417">
    <property type="entry name" value="P-loop_NTPase"/>
</dbReference>
<evidence type="ECO:0000256" key="1">
    <source>
        <dbReference type="ARBA" id="ARBA00005417"/>
    </source>
</evidence>
<organism evidence="6 7">
    <name type="scientific">Aerophobetes bacterium</name>
    <dbReference type="NCBI Taxonomy" id="2030807"/>
    <lineage>
        <taxon>Bacteria</taxon>
        <taxon>Candidatus Aerophobota</taxon>
    </lineage>
</organism>
<dbReference type="Proteomes" id="UP000217838">
    <property type="component" value="Unassembled WGS sequence"/>
</dbReference>
<keyword evidence="3" id="KW-0547">Nucleotide-binding</keyword>
<dbReference type="EMBL" id="NVUU01000016">
    <property type="protein sequence ID" value="PCI95532.1"/>
    <property type="molecule type" value="Genomic_DNA"/>
</dbReference>
<evidence type="ECO:0000256" key="2">
    <source>
        <dbReference type="ARBA" id="ARBA00022448"/>
    </source>
</evidence>
<dbReference type="GO" id="GO:0016887">
    <property type="term" value="F:ATP hydrolysis activity"/>
    <property type="evidence" value="ECO:0007669"/>
    <property type="project" value="InterPro"/>
</dbReference>